<keyword evidence="2" id="KW-1184">Jasmonic acid signaling pathway</keyword>
<dbReference type="PROSITE" id="PS51320">
    <property type="entry name" value="TIFY"/>
    <property type="match status" value="1"/>
</dbReference>
<dbReference type="InterPro" id="IPR010399">
    <property type="entry name" value="Tify_dom"/>
</dbReference>
<proteinExistence type="inferred from homology"/>
<dbReference type="Pfam" id="PF09425">
    <property type="entry name" value="Jas_motif"/>
    <property type="match status" value="1"/>
</dbReference>
<keyword evidence="6" id="KW-1185">Reference proteome</keyword>
<evidence type="ECO:0000259" key="4">
    <source>
        <dbReference type="PROSITE" id="PS51320"/>
    </source>
</evidence>
<accession>A0ABD3D114</accession>
<dbReference type="PANTHER" id="PTHR33077:SF149">
    <property type="entry name" value="PROTEIN TIFY"/>
    <property type="match status" value="1"/>
</dbReference>
<evidence type="ECO:0000313" key="6">
    <source>
        <dbReference type="Proteomes" id="UP001632038"/>
    </source>
</evidence>
<dbReference type="Pfam" id="PF06200">
    <property type="entry name" value="tify"/>
    <property type="match status" value="1"/>
</dbReference>
<dbReference type="EMBL" id="JAVIJP010000027">
    <property type="protein sequence ID" value="KAL3635953.1"/>
    <property type="molecule type" value="Genomic_DNA"/>
</dbReference>
<dbReference type="PANTHER" id="PTHR33077">
    <property type="entry name" value="PROTEIN TIFY 4A-RELATED-RELATED"/>
    <property type="match status" value="1"/>
</dbReference>
<feature type="region of interest" description="Disordered" evidence="3">
    <location>
        <begin position="276"/>
        <end position="307"/>
    </location>
</feature>
<comment type="function">
    <text evidence="2">Repressor of jasmonate responses.</text>
</comment>
<comment type="domain">
    <text evidence="2">The jas domain is required for interaction with COI1.</text>
</comment>
<dbReference type="GO" id="GO:0009611">
    <property type="term" value="P:response to wounding"/>
    <property type="evidence" value="ECO:0007669"/>
    <property type="project" value="UniProtKB-UniRule"/>
</dbReference>
<dbReference type="GO" id="GO:2000022">
    <property type="term" value="P:regulation of jasmonic acid mediated signaling pathway"/>
    <property type="evidence" value="ECO:0007669"/>
    <property type="project" value="UniProtKB-UniRule"/>
</dbReference>
<dbReference type="InterPro" id="IPR040390">
    <property type="entry name" value="TIFY/JAZ"/>
</dbReference>
<dbReference type="AlphaFoldDB" id="A0ABD3D114"/>
<evidence type="ECO:0000313" key="5">
    <source>
        <dbReference type="EMBL" id="KAL3635953.1"/>
    </source>
</evidence>
<comment type="subcellular location">
    <subcellularLocation>
        <location evidence="2">Nucleus</location>
    </subcellularLocation>
</comment>
<reference evidence="6" key="1">
    <citation type="journal article" date="2024" name="IScience">
        <title>Strigolactones Initiate the Formation of Haustorium-like Structures in Castilleja.</title>
        <authorList>
            <person name="Buerger M."/>
            <person name="Peterson D."/>
            <person name="Chory J."/>
        </authorList>
    </citation>
    <scope>NUCLEOTIDE SEQUENCE [LARGE SCALE GENOMIC DNA]</scope>
</reference>
<sequence>MERDFLGLNYTDPVVIKEESVDGIGGSEDSEFAKSSGVASWPWLNKPSQFVSLKNDQEEEFLKLKSDILASHAYMARPRSDMFEAMHKRQSGDAIQQNGPPIHDVLMMSSFPKSHFLNFGVANINNNNMKQQNLGRLFAPPIPPSAEQCPTQLTIFYGGTVNVFDDITPEKAQEIIFLAGNGCVSPSNIAPSKLQMQPPLPISTSDSCLPVDNSCNINDDVTVLSKTAGMSTGKVEPSRMILPIRAAASSTMMSSAVPQARKASLARFLEKRKESRATNAAPYKLKNGSDDTTQDSNDFDLSASSRV</sequence>
<evidence type="ECO:0000256" key="2">
    <source>
        <dbReference type="RuleBase" id="RU369065"/>
    </source>
</evidence>
<dbReference type="GO" id="GO:0031347">
    <property type="term" value="P:regulation of defense response"/>
    <property type="evidence" value="ECO:0007669"/>
    <property type="project" value="UniProtKB-UniRule"/>
</dbReference>
<dbReference type="Proteomes" id="UP001632038">
    <property type="component" value="Unassembled WGS sequence"/>
</dbReference>
<gene>
    <name evidence="5" type="ORF">CASFOL_020500</name>
</gene>
<evidence type="ECO:0000256" key="1">
    <source>
        <dbReference type="ARBA" id="ARBA00008614"/>
    </source>
</evidence>
<protein>
    <recommendedName>
        <fullName evidence="2">Protein TIFY</fullName>
    </recommendedName>
    <alternativeName>
        <fullName evidence="2">Jasmonate ZIM domain-containing protein</fullName>
    </alternativeName>
</protein>
<organism evidence="5 6">
    <name type="scientific">Castilleja foliolosa</name>
    <dbReference type="NCBI Taxonomy" id="1961234"/>
    <lineage>
        <taxon>Eukaryota</taxon>
        <taxon>Viridiplantae</taxon>
        <taxon>Streptophyta</taxon>
        <taxon>Embryophyta</taxon>
        <taxon>Tracheophyta</taxon>
        <taxon>Spermatophyta</taxon>
        <taxon>Magnoliopsida</taxon>
        <taxon>eudicotyledons</taxon>
        <taxon>Gunneridae</taxon>
        <taxon>Pentapetalae</taxon>
        <taxon>asterids</taxon>
        <taxon>lamiids</taxon>
        <taxon>Lamiales</taxon>
        <taxon>Orobanchaceae</taxon>
        <taxon>Pedicularideae</taxon>
        <taxon>Castillejinae</taxon>
        <taxon>Castilleja</taxon>
    </lineage>
</organism>
<dbReference type="SMART" id="SM00979">
    <property type="entry name" value="TIFY"/>
    <property type="match status" value="1"/>
</dbReference>
<name>A0ABD3D114_9LAMI</name>
<keyword evidence="2" id="KW-0539">Nucleus</keyword>
<evidence type="ECO:0000256" key="3">
    <source>
        <dbReference type="SAM" id="MobiDB-lite"/>
    </source>
</evidence>
<dbReference type="GO" id="GO:0005634">
    <property type="term" value="C:nucleus"/>
    <property type="evidence" value="ECO:0007669"/>
    <property type="project" value="UniProtKB-SubCell"/>
</dbReference>
<dbReference type="InterPro" id="IPR018467">
    <property type="entry name" value="CCT_CS"/>
</dbReference>
<comment type="caution">
    <text evidence="5">The sequence shown here is derived from an EMBL/GenBank/DDBJ whole genome shotgun (WGS) entry which is preliminary data.</text>
</comment>
<comment type="similarity">
    <text evidence="1 2">Belongs to the TIFY/JAZ family.</text>
</comment>
<feature type="domain" description="Tify" evidence="4">
    <location>
        <begin position="146"/>
        <end position="181"/>
    </location>
</feature>